<accession>A0A919E5A7</accession>
<evidence type="ECO:0000313" key="2">
    <source>
        <dbReference type="Proteomes" id="UP000630923"/>
    </source>
</evidence>
<dbReference type="EMBL" id="BNCI01000001">
    <property type="protein sequence ID" value="GHF15373.1"/>
    <property type="molecule type" value="Genomic_DNA"/>
</dbReference>
<proteinExistence type="predicted"/>
<sequence>MTEEVSLPDDDEDFELDVLEEYPSLKVVAPFLAVMKKVHWFSNLGEDPDQDVVKVAREYADRLGFPDAWPAFLGDWEEAAEAAESLGFNSPAWEAEEQLRASLTETLMLMLDEETLELVTMHVNQEMSPIIEEHVQEVAEDLGIEDEEFLLAAMGAAAQACYLAVLAVMSGAGEDHPLVVRFRIFEAGYWPIGILGNSFLIY</sequence>
<dbReference type="AlphaFoldDB" id="A0A919E5A7"/>
<name>A0A919E5A7_9PROT</name>
<protein>
    <submittedName>
        <fullName evidence="1">Uncharacterized protein</fullName>
    </submittedName>
</protein>
<dbReference type="Proteomes" id="UP000630923">
    <property type="component" value="Unassembled WGS sequence"/>
</dbReference>
<organism evidence="1 2">
    <name type="scientific">Kordiimonas sediminis</name>
    <dbReference type="NCBI Taxonomy" id="1735581"/>
    <lineage>
        <taxon>Bacteria</taxon>
        <taxon>Pseudomonadati</taxon>
        <taxon>Pseudomonadota</taxon>
        <taxon>Alphaproteobacteria</taxon>
        <taxon>Kordiimonadales</taxon>
        <taxon>Kordiimonadaceae</taxon>
        <taxon>Kordiimonas</taxon>
    </lineage>
</organism>
<reference evidence="1" key="2">
    <citation type="submission" date="2020-09" db="EMBL/GenBank/DDBJ databases">
        <authorList>
            <person name="Sun Q."/>
            <person name="Kim S."/>
        </authorList>
    </citation>
    <scope>NUCLEOTIDE SEQUENCE</scope>
    <source>
        <strain evidence="1">KCTC 42590</strain>
    </source>
</reference>
<comment type="caution">
    <text evidence="1">The sequence shown here is derived from an EMBL/GenBank/DDBJ whole genome shotgun (WGS) entry which is preliminary data.</text>
</comment>
<dbReference type="RefSeq" id="WP_191250147.1">
    <property type="nucleotide sequence ID" value="NZ_BNCI01000001.1"/>
</dbReference>
<keyword evidence="2" id="KW-1185">Reference proteome</keyword>
<gene>
    <name evidence="1" type="ORF">GCM10017044_06900</name>
</gene>
<reference evidence="1" key="1">
    <citation type="journal article" date="2014" name="Int. J. Syst. Evol. Microbiol.">
        <title>Complete genome sequence of Corynebacterium casei LMG S-19264T (=DSM 44701T), isolated from a smear-ripened cheese.</title>
        <authorList>
            <consortium name="US DOE Joint Genome Institute (JGI-PGF)"/>
            <person name="Walter F."/>
            <person name="Albersmeier A."/>
            <person name="Kalinowski J."/>
            <person name="Ruckert C."/>
        </authorList>
    </citation>
    <scope>NUCLEOTIDE SEQUENCE</scope>
    <source>
        <strain evidence="1">KCTC 42590</strain>
    </source>
</reference>
<evidence type="ECO:0000313" key="1">
    <source>
        <dbReference type="EMBL" id="GHF15373.1"/>
    </source>
</evidence>